<organism evidence="2 3">
    <name type="scientific">Phialocephala subalpina</name>
    <dbReference type="NCBI Taxonomy" id="576137"/>
    <lineage>
        <taxon>Eukaryota</taxon>
        <taxon>Fungi</taxon>
        <taxon>Dikarya</taxon>
        <taxon>Ascomycota</taxon>
        <taxon>Pezizomycotina</taxon>
        <taxon>Leotiomycetes</taxon>
        <taxon>Helotiales</taxon>
        <taxon>Mollisiaceae</taxon>
        <taxon>Phialocephala</taxon>
        <taxon>Phialocephala fortinii species complex</taxon>
    </lineage>
</organism>
<dbReference type="EMBL" id="FJOG01000010">
    <property type="protein sequence ID" value="CZR57655.1"/>
    <property type="molecule type" value="Genomic_DNA"/>
</dbReference>
<keyword evidence="3" id="KW-1185">Reference proteome</keyword>
<evidence type="ECO:0000313" key="3">
    <source>
        <dbReference type="Proteomes" id="UP000184330"/>
    </source>
</evidence>
<feature type="region of interest" description="Disordered" evidence="1">
    <location>
        <begin position="1"/>
        <end position="50"/>
    </location>
</feature>
<dbReference type="Proteomes" id="UP000184330">
    <property type="component" value="Unassembled WGS sequence"/>
</dbReference>
<reference evidence="2 3" key="1">
    <citation type="submission" date="2016-03" db="EMBL/GenBank/DDBJ databases">
        <authorList>
            <person name="Ploux O."/>
        </authorList>
    </citation>
    <scope>NUCLEOTIDE SEQUENCE [LARGE SCALE GENOMIC DNA]</scope>
    <source>
        <strain evidence="2 3">UAMH 11012</strain>
    </source>
</reference>
<gene>
    <name evidence="2" type="ORF">PAC_07544</name>
</gene>
<name>A0A1L7WY24_9HELO</name>
<proteinExistence type="predicted"/>
<evidence type="ECO:0000256" key="1">
    <source>
        <dbReference type="SAM" id="MobiDB-lite"/>
    </source>
</evidence>
<sequence>MSHTAENLEGGGPGEGDAPQTKAFEDMDVETENSNNSANPRDDTPASDTPTITQRYADAYAYAASHGIHIGPVPARSWTQVEYDSLFELVENAIRRRNRTLNKSDFENIAQQMDQLFEGPSGPIPSVVGMLRIVTSPRGHGRVGLLYCDYGFMGVYKFLPTADNHSTTGPDGLESSFTYVSSYLAELLPQ</sequence>
<dbReference type="AlphaFoldDB" id="A0A1L7WY24"/>
<evidence type="ECO:0000313" key="2">
    <source>
        <dbReference type="EMBL" id="CZR57655.1"/>
    </source>
</evidence>
<accession>A0A1L7WY24</accession>
<protein>
    <submittedName>
        <fullName evidence="2">Uncharacterized protein</fullName>
    </submittedName>
</protein>